<reference evidence="3" key="2">
    <citation type="submission" date="2017-12" db="EMBL/GenBank/DDBJ databases">
        <title>Genome sequence of the Bar-tailed Godwit (Limosa lapponica baueri).</title>
        <authorList>
            <person name="Lima N.C.B."/>
            <person name="Parody-Merino A.M."/>
            <person name="Battley P.F."/>
            <person name="Fidler A.E."/>
            <person name="Prosdocimi F."/>
        </authorList>
    </citation>
    <scope>NUCLEOTIDE SEQUENCE [LARGE SCALE GENOMIC DNA]</scope>
</reference>
<keyword evidence="3" id="KW-1185">Reference proteome</keyword>
<dbReference type="EMBL" id="KZ505637">
    <property type="protein sequence ID" value="PKU49504.1"/>
    <property type="molecule type" value="Genomic_DNA"/>
</dbReference>
<accession>A0A2I0UTW9</accession>
<dbReference type="AlphaFoldDB" id="A0A2I0UTW9"/>
<dbReference type="Proteomes" id="UP000233556">
    <property type="component" value="Unassembled WGS sequence"/>
</dbReference>
<name>A0A2I0UTW9_LIMLA</name>
<evidence type="ECO:0000256" key="1">
    <source>
        <dbReference type="SAM" id="MobiDB-lite"/>
    </source>
</evidence>
<reference evidence="3" key="1">
    <citation type="submission" date="2017-11" db="EMBL/GenBank/DDBJ databases">
        <authorList>
            <person name="Lima N.C."/>
            <person name="Parody-Merino A.M."/>
            <person name="Battley P.F."/>
            <person name="Fidler A.E."/>
            <person name="Prosdocimi F."/>
        </authorList>
    </citation>
    <scope>NUCLEOTIDE SEQUENCE [LARGE SCALE GENOMIC DNA]</scope>
</reference>
<protein>
    <submittedName>
        <fullName evidence="2">Uncharacterized protein</fullName>
    </submittedName>
</protein>
<sequence>MPAGSKTDPPLAKAEPISNSGSTSGIMHLRRGKNPRSNCSQREEREYVREATLQTPRSMKKEGEDMLQAQEQRLPCSLWRLTVEQTPICSP</sequence>
<proteinExistence type="predicted"/>
<organism evidence="2 3">
    <name type="scientific">Limosa lapponica baueri</name>
    <dbReference type="NCBI Taxonomy" id="1758121"/>
    <lineage>
        <taxon>Eukaryota</taxon>
        <taxon>Metazoa</taxon>
        <taxon>Chordata</taxon>
        <taxon>Craniata</taxon>
        <taxon>Vertebrata</taxon>
        <taxon>Euteleostomi</taxon>
        <taxon>Archelosauria</taxon>
        <taxon>Archosauria</taxon>
        <taxon>Dinosauria</taxon>
        <taxon>Saurischia</taxon>
        <taxon>Theropoda</taxon>
        <taxon>Coelurosauria</taxon>
        <taxon>Aves</taxon>
        <taxon>Neognathae</taxon>
        <taxon>Neoaves</taxon>
        <taxon>Charadriiformes</taxon>
        <taxon>Scolopacidae</taxon>
        <taxon>Limosa</taxon>
    </lineage>
</organism>
<feature type="region of interest" description="Disordered" evidence="1">
    <location>
        <begin position="1"/>
        <end position="67"/>
    </location>
</feature>
<evidence type="ECO:0000313" key="2">
    <source>
        <dbReference type="EMBL" id="PKU49504.1"/>
    </source>
</evidence>
<evidence type="ECO:0000313" key="3">
    <source>
        <dbReference type="Proteomes" id="UP000233556"/>
    </source>
</evidence>
<dbReference type="OrthoDB" id="9401021at2759"/>
<gene>
    <name evidence="2" type="ORF">llap_213</name>
</gene>